<dbReference type="SUPFAM" id="SSF51735">
    <property type="entry name" value="NAD(P)-binding Rossmann-fold domains"/>
    <property type="match status" value="1"/>
</dbReference>
<keyword evidence="4" id="KW-1185">Reference proteome</keyword>
<accession>A0A126UYA8</accession>
<dbReference type="PANTHER" id="PTHR10996">
    <property type="entry name" value="2-HYDROXYACID DEHYDROGENASE-RELATED"/>
    <property type="match status" value="1"/>
</dbReference>
<dbReference type="InterPro" id="IPR006140">
    <property type="entry name" value="D-isomer_DH_NAD-bd"/>
</dbReference>
<dbReference type="EMBL" id="CP014327">
    <property type="protein sequence ID" value="AML50419.1"/>
    <property type="molecule type" value="Genomic_DNA"/>
</dbReference>
<dbReference type="Pfam" id="PF02826">
    <property type="entry name" value="2-Hacid_dh_C"/>
    <property type="match status" value="1"/>
</dbReference>
<evidence type="ECO:0000313" key="3">
    <source>
        <dbReference type="EMBL" id="AML50419.1"/>
    </source>
</evidence>
<keyword evidence="1" id="KW-0560">Oxidoreductase</keyword>
<gene>
    <name evidence="3" type="ORF">RC74_03300</name>
</gene>
<dbReference type="RefSeq" id="WP_039002963.1">
    <property type="nucleotide sequence ID" value="NZ_CP014327.1"/>
</dbReference>
<sequence>MTDKYRPTRVLIADLIGLSFGPDGTADPTQARTYIEAQEGCSFEFGHVADPKNGLPNPARVIFYYCPDVSTEAELLALAGGDVYDALITAATFIPADCNFALGGVRIGAGTGNMGSSSWGGPNGQGGVAPLMNTPGINSRATAQMVWKALMMALPNLPFNELHTQVADGRFDTGRNLRDFPTKKLEGQKLAVIGYGNIGREVAKLGRAFHMDVSVFARGRHREWIESEGFFYAETLEAAARDAIALSVHLGLGPIDEHRGIPANTGIIADRVLSAMAHGSVLINFDRGELVNTIALANAMESGRIAHAIIDADVFVDEGNGAISGPMAPYLPLLEAFGKQLCLLPHAAADTDHPTRVAGAKQAVDQILAVIRTKTVINTVGELPGGFKQGGIRVPTGIGGVTVATLAELQRSGEFEKIRLAIAEIEGCLAEFGKGNEAVAYKLMLQINRIEQALNSTGLGGPLR</sequence>
<evidence type="ECO:0000313" key="4">
    <source>
        <dbReference type="Proteomes" id="UP000070371"/>
    </source>
</evidence>
<dbReference type="Gene3D" id="3.40.50.720">
    <property type="entry name" value="NAD(P)-binding Rossmann-like Domain"/>
    <property type="match status" value="2"/>
</dbReference>
<evidence type="ECO:0000256" key="1">
    <source>
        <dbReference type="ARBA" id="ARBA00023002"/>
    </source>
</evidence>
<evidence type="ECO:0000259" key="2">
    <source>
        <dbReference type="Pfam" id="PF02826"/>
    </source>
</evidence>
<dbReference type="STRING" id="1579316.RC74_03300"/>
<dbReference type="KEGG" id="hat:RC74_03300"/>
<feature type="domain" description="D-isomer specific 2-hydroxyacid dehydrogenase NAD-binding" evidence="2">
    <location>
        <begin position="159"/>
        <end position="348"/>
    </location>
</feature>
<dbReference type="GO" id="GO:0016491">
    <property type="term" value="F:oxidoreductase activity"/>
    <property type="evidence" value="ECO:0007669"/>
    <property type="project" value="UniProtKB-KW"/>
</dbReference>
<protein>
    <recommendedName>
        <fullName evidence="2">D-isomer specific 2-hydroxyacid dehydrogenase NAD-binding domain-containing protein</fullName>
    </recommendedName>
</protein>
<dbReference type="Proteomes" id="UP000070371">
    <property type="component" value="Chromosome"/>
</dbReference>
<dbReference type="AlphaFoldDB" id="A0A126UYA8"/>
<dbReference type="GO" id="GO:0051287">
    <property type="term" value="F:NAD binding"/>
    <property type="evidence" value="ECO:0007669"/>
    <property type="project" value="InterPro"/>
</dbReference>
<name>A0A126UYA8_9RHOB</name>
<dbReference type="OrthoDB" id="9805416at2"/>
<reference evidence="3 4" key="1">
    <citation type="submission" date="2016-02" db="EMBL/GenBank/DDBJ databases">
        <title>Complete genome sequence of Halocynthiibacter arcticus PAMC 20958t from arctic marine sediment.</title>
        <authorList>
            <person name="Lee Y.M."/>
            <person name="Baek K."/>
            <person name="Lee H.K."/>
            <person name="Shin S.C."/>
        </authorList>
    </citation>
    <scope>NUCLEOTIDE SEQUENCE [LARGE SCALE GENOMIC DNA]</scope>
    <source>
        <strain evidence="3">PAMC 20958</strain>
    </source>
</reference>
<proteinExistence type="predicted"/>
<organism evidence="3 4">
    <name type="scientific">Falsihalocynthiibacter arcticus</name>
    <dbReference type="NCBI Taxonomy" id="1579316"/>
    <lineage>
        <taxon>Bacteria</taxon>
        <taxon>Pseudomonadati</taxon>
        <taxon>Pseudomonadota</taxon>
        <taxon>Alphaproteobacteria</taxon>
        <taxon>Rhodobacterales</taxon>
        <taxon>Roseobacteraceae</taxon>
        <taxon>Falsihalocynthiibacter</taxon>
    </lineage>
</organism>
<dbReference type="InterPro" id="IPR036291">
    <property type="entry name" value="NAD(P)-bd_dom_sf"/>
</dbReference>
<dbReference type="InterPro" id="IPR050223">
    <property type="entry name" value="D-isomer_2-hydroxyacid_DH"/>
</dbReference>